<gene>
    <name evidence="2" type="ORF">F0562_022323</name>
</gene>
<evidence type="ECO:0000313" key="3">
    <source>
        <dbReference type="Proteomes" id="UP000325577"/>
    </source>
</evidence>
<keyword evidence="1" id="KW-0472">Membrane</keyword>
<keyword evidence="3" id="KW-1185">Reference proteome</keyword>
<organism evidence="2 3">
    <name type="scientific">Nyssa sinensis</name>
    <dbReference type="NCBI Taxonomy" id="561372"/>
    <lineage>
        <taxon>Eukaryota</taxon>
        <taxon>Viridiplantae</taxon>
        <taxon>Streptophyta</taxon>
        <taxon>Embryophyta</taxon>
        <taxon>Tracheophyta</taxon>
        <taxon>Spermatophyta</taxon>
        <taxon>Magnoliopsida</taxon>
        <taxon>eudicotyledons</taxon>
        <taxon>Gunneridae</taxon>
        <taxon>Pentapetalae</taxon>
        <taxon>asterids</taxon>
        <taxon>Cornales</taxon>
        <taxon>Nyssaceae</taxon>
        <taxon>Nyssa</taxon>
    </lineage>
</organism>
<dbReference type="EMBL" id="CM018034">
    <property type="protein sequence ID" value="KAA8544311.1"/>
    <property type="molecule type" value="Genomic_DNA"/>
</dbReference>
<keyword evidence="1" id="KW-0812">Transmembrane</keyword>
<keyword evidence="1" id="KW-1133">Transmembrane helix</keyword>
<name>A0A5J5BSV0_9ASTE</name>
<evidence type="ECO:0000313" key="2">
    <source>
        <dbReference type="EMBL" id="KAA8544311.1"/>
    </source>
</evidence>
<protein>
    <submittedName>
        <fullName evidence="2">Uncharacterized protein</fullName>
    </submittedName>
</protein>
<dbReference type="AlphaFoldDB" id="A0A5J5BSV0"/>
<sequence>MASPIQIVTPVVVLVIVGVAGLVIKRCFYDDDNDEDRVDCCNTVSPACPNRSTDPIPAPENKFVVVVINNVHLQTIVPIPFCTRKPICGGGD</sequence>
<evidence type="ECO:0000256" key="1">
    <source>
        <dbReference type="SAM" id="Phobius"/>
    </source>
</evidence>
<feature type="transmembrane region" description="Helical" evidence="1">
    <location>
        <begin position="6"/>
        <end position="24"/>
    </location>
</feature>
<accession>A0A5J5BSV0</accession>
<proteinExistence type="predicted"/>
<dbReference type="Proteomes" id="UP000325577">
    <property type="component" value="Linkage Group LG11"/>
</dbReference>
<reference evidence="2 3" key="1">
    <citation type="submission" date="2019-09" db="EMBL/GenBank/DDBJ databases">
        <title>A chromosome-level genome assembly of the Chinese tupelo Nyssa sinensis.</title>
        <authorList>
            <person name="Yang X."/>
            <person name="Kang M."/>
            <person name="Yang Y."/>
            <person name="Xiong H."/>
            <person name="Wang M."/>
            <person name="Zhang Z."/>
            <person name="Wang Z."/>
            <person name="Wu H."/>
            <person name="Ma T."/>
            <person name="Liu J."/>
            <person name="Xi Z."/>
        </authorList>
    </citation>
    <scope>NUCLEOTIDE SEQUENCE [LARGE SCALE GENOMIC DNA]</scope>
    <source>
        <strain evidence="2">J267</strain>
        <tissue evidence="2">Leaf</tissue>
    </source>
</reference>